<gene>
    <name evidence="2" type="ORF">HU722_37440</name>
</gene>
<sequence>MPKYITFLALIFTFSHSSMAALNIVADSVELPLNGSTVNVSYSHNTPVKPAQCFLAGDRDPYHSHYPLSPNSSVYSIQTTGWGYHLATTSDCNYSPALNNAIELSPSLGNAGLVLDYDDQSGMHTHYPVVAWSSTGLAGSNAYIGGAAHVSSSGLQQGGNNCNLGTALTCSYQMQDEAGHYFIVDLTWPHPMGDGERSGVDATGGLQTASPKDGTTLSWVGEGSSAFGGPANGSNDFPVITAHALSTHALPMAQSSNVLTRGAQAMTIAYTSTDEFGKSYGYTITLDLSRISITQPTCVAVAPNIISASSESTGTFTVAGTFGWQCDAAPEADAHSGQDVTAGTSGISRLWIAPANKKYDYSDGDNGARAWPLSDDGNITVSLTTSETNKDLTAPDASTIPGAVTAIAGETNGSVQLNATFNVKKGAKPGHYSREFIAIFSVD</sequence>
<name>A0A8I0D1E3_9PSED</name>
<keyword evidence="1" id="KW-0732">Signal</keyword>
<accession>A0A8I0D1E3</accession>
<dbReference type="AlphaFoldDB" id="A0A8I0D1E3"/>
<reference evidence="2" key="1">
    <citation type="journal article" date="2020" name="Microorganisms">
        <title>Reliable Identification of Environmental Pseudomonas Isolates Using the rpoD Gene.</title>
        <authorList>
            <consortium name="The Broad Institute Genome Sequencing Platform"/>
            <person name="Girard L."/>
            <person name="Lood C."/>
            <person name="Rokni-Zadeh H."/>
            <person name="van Noort V."/>
            <person name="Lavigne R."/>
            <person name="De Mot R."/>
        </authorList>
    </citation>
    <scope>NUCLEOTIDE SEQUENCE [LARGE SCALE GENOMIC DNA]</scope>
    <source>
        <strain evidence="2">SWRI145</strain>
    </source>
</reference>
<dbReference type="EMBL" id="JABWQF010000032">
    <property type="protein sequence ID" value="MBC3297230.1"/>
    <property type="molecule type" value="Genomic_DNA"/>
</dbReference>
<evidence type="ECO:0000313" key="2">
    <source>
        <dbReference type="EMBL" id="MBC3297230.1"/>
    </source>
</evidence>
<proteinExistence type="predicted"/>
<feature type="chain" id="PRO_5034938338" description="Lipoprotein" evidence="1">
    <location>
        <begin position="21"/>
        <end position="443"/>
    </location>
</feature>
<comment type="caution">
    <text evidence="2">The sequence shown here is derived from an EMBL/GenBank/DDBJ whole genome shotgun (WGS) entry which is preliminary data.</text>
</comment>
<protein>
    <recommendedName>
        <fullName evidence="3">Lipoprotein</fullName>
    </recommendedName>
</protein>
<feature type="signal peptide" evidence="1">
    <location>
        <begin position="1"/>
        <end position="20"/>
    </location>
</feature>
<organism evidence="2">
    <name type="scientific">Pseudomonas tritici</name>
    <dbReference type="NCBI Taxonomy" id="2745518"/>
    <lineage>
        <taxon>Bacteria</taxon>
        <taxon>Pseudomonadati</taxon>
        <taxon>Pseudomonadota</taxon>
        <taxon>Gammaproteobacteria</taxon>
        <taxon>Pseudomonadales</taxon>
        <taxon>Pseudomonadaceae</taxon>
        <taxon>Pseudomonas</taxon>
    </lineage>
</organism>
<evidence type="ECO:0000256" key="1">
    <source>
        <dbReference type="SAM" id="SignalP"/>
    </source>
</evidence>
<evidence type="ECO:0008006" key="3">
    <source>
        <dbReference type="Google" id="ProtNLM"/>
    </source>
</evidence>